<gene>
    <name evidence="2" type="ORF">AVDCRST_MAG19-4943</name>
</gene>
<feature type="compositionally biased region" description="Basic residues" evidence="1">
    <location>
        <begin position="26"/>
        <end position="40"/>
    </location>
</feature>
<feature type="non-terminal residue" evidence="2">
    <location>
        <position position="1"/>
    </location>
</feature>
<feature type="non-terminal residue" evidence="2">
    <location>
        <position position="139"/>
    </location>
</feature>
<feature type="compositionally biased region" description="Gly residues" evidence="1">
    <location>
        <begin position="128"/>
        <end position="139"/>
    </location>
</feature>
<evidence type="ECO:0000256" key="1">
    <source>
        <dbReference type="SAM" id="MobiDB-lite"/>
    </source>
</evidence>
<accession>A0A6J4VW54</accession>
<dbReference type="EMBL" id="CADCWL010000261">
    <property type="protein sequence ID" value="CAA9586765.1"/>
    <property type="molecule type" value="Genomic_DNA"/>
</dbReference>
<name>A0A6J4VW54_9BACT</name>
<proteinExistence type="predicted"/>
<feature type="region of interest" description="Disordered" evidence="1">
    <location>
        <begin position="1"/>
        <end position="139"/>
    </location>
</feature>
<evidence type="ECO:0000313" key="2">
    <source>
        <dbReference type="EMBL" id="CAA9586765.1"/>
    </source>
</evidence>
<sequence>AARGSAPEPDDGSPARCPGRGEGHRPPRSLHLRHHRRPLHRPGPGRGVAGEGWRFRRAQGEGAGAAGGRPWLQPAVAPPDHGVAGGPGVPHLPDAGRPGRLQPLPRTDDARLGDRGHRGVSGAEVRGDGGGGRGAGGSV</sequence>
<organism evidence="2">
    <name type="scientific">uncultured Thermomicrobiales bacterium</name>
    <dbReference type="NCBI Taxonomy" id="1645740"/>
    <lineage>
        <taxon>Bacteria</taxon>
        <taxon>Pseudomonadati</taxon>
        <taxon>Thermomicrobiota</taxon>
        <taxon>Thermomicrobia</taxon>
        <taxon>Thermomicrobiales</taxon>
        <taxon>environmental samples</taxon>
    </lineage>
</organism>
<protein>
    <submittedName>
        <fullName evidence="2">Uncharacterized protein</fullName>
    </submittedName>
</protein>
<feature type="compositionally biased region" description="Basic and acidic residues" evidence="1">
    <location>
        <begin position="106"/>
        <end position="117"/>
    </location>
</feature>
<dbReference type="AlphaFoldDB" id="A0A6J4VW54"/>
<reference evidence="2" key="1">
    <citation type="submission" date="2020-02" db="EMBL/GenBank/DDBJ databases">
        <authorList>
            <person name="Meier V. D."/>
        </authorList>
    </citation>
    <scope>NUCLEOTIDE SEQUENCE</scope>
    <source>
        <strain evidence="2">AVDCRST_MAG19</strain>
    </source>
</reference>